<evidence type="ECO:0000313" key="4">
    <source>
        <dbReference type="Proteomes" id="UP000483018"/>
    </source>
</evidence>
<dbReference type="InterPro" id="IPR012854">
    <property type="entry name" value="Cu_amine_oxidase-like_N"/>
</dbReference>
<dbReference type="OrthoDB" id="2023214at2"/>
<dbReference type="Pfam" id="PF07833">
    <property type="entry name" value="Cu_amine_oxidN1"/>
    <property type="match status" value="1"/>
</dbReference>
<evidence type="ECO:0000256" key="1">
    <source>
        <dbReference type="SAM" id="SignalP"/>
    </source>
</evidence>
<accession>A0A7C8LKH3</accession>
<feature type="chain" id="PRO_5028895967" description="Copper amine oxidase-like N-terminal domain-containing protein" evidence="1">
    <location>
        <begin position="26"/>
        <end position="736"/>
    </location>
</feature>
<dbReference type="Proteomes" id="UP000483018">
    <property type="component" value="Unassembled WGS sequence"/>
</dbReference>
<dbReference type="SUPFAM" id="SSF55383">
    <property type="entry name" value="Copper amine oxidase, domain N"/>
    <property type="match status" value="2"/>
</dbReference>
<proteinExistence type="predicted"/>
<dbReference type="EMBL" id="WSLF01000002">
    <property type="protein sequence ID" value="KAE9636140.1"/>
    <property type="molecule type" value="Genomic_DNA"/>
</dbReference>
<protein>
    <recommendedName>
        <fullName evidence="2">Copper amine oxidase-like N-terminal domain-containing protein</fullName>
    </recommendedName>
</protein>
<evidence type="ECO:0000259" key="2">
    <source>
        <dbReference type="Pfam" id="PF07833"/>
    </source>
</evidence>
<organism evidence="3 4">
    <name type="scientific">Defluviitalea raffinosedens</name>
    <dbReference type="NCBI Taxonomy" id="1450156"/>
    <lineage>
        <taxon>Bacteria</taxon>
        <taxon>Bacillati</taxon>
        <taxon>Bacillota</taxon>
        <taxon>Clostridia</taxon>
        <taxon>Lachnospirales</taxon>
        <taxon>Defluviitaleaceae</taxon>
        <taxon>Defluviitalea</taxon>
    </lineage>
</organism>
<dbReference type="InterPro" id="IPR036582">
    <property type="entry name" value="Mao_N_sf"/>
</dbReference>
<comment type="caution">
    <text evidence="3">The sequence shown here is derived from an EMBL/GenBank/DDBJ whole genome shotgun (WGS) entry which is preliminary data.</text>
</comment>
<gene>
    <name evidence="3" type="ORF">GND95_03165</name>
</gene>
<dbReference type="AlphaFoldDB" id="A0A7C8LKH3"/>
<reference evidence="3 4" key="1">
    <citation type="submission" date="2019-12" db="EMBL/GenBank/DDBJ databases">
        <title>Defluviitalea raffinosedens, isolated from a biogas fermenter, genome sequencing and characterization.</title>
        <authorList>
            <person name="Rettenmaier R."/>
            <person name="Schneider M."/>
            <person name="Neuhaus K."/>
            <person name="Liebl W."/>
            <person name="Zverlov V."/>
        </authorList>
    </citation>
    <scope>NUCLEOTIDE SEQUENCE [LARGE SCALE GENOMIC DNA]</scope>
    <source>
        <strain evidence="3 4">249c-K6</strain>
    </source>
</reference>
<keyword evidence="4" id="KW-1185">Reference proteome</keyword>
<name>A0A7C8LKH3_9FIRM</name>
<sequence length="736" mass="79972">MIRRKLAALLAGAMILTSLPMVSFAASDNRVDRIPTIKKDTELTPIPKLTIDLKDGDALAANDKFTLSFDNAEWRIDDDDLDPTKEYVVGDYAYRIITKKLLEFRIVSDIPAGDQFSIPMFVKVKDAGEAKVTIDSMGSNISAGTYVIANVGDGATKTTITDTKNFSNTLELETIVIEELKPGTIEDVDTKEKEIKLTAPAGFEWVKGAKLTAAGGFNSITEKGVSYGTYGKDKKDDEEVLVIKYSATRGTGNGKILITGLKLKSTKDADYGDVKVTVSGDNITEETIKVGKYTEYGITVKADGDPRELFSGVWELDASGSTVKEDDAHKLTKLVIEEEVVDSWASERKTNIEFPEWFKVAKVKVDDASNIKNNFKGKTNEDDTERITISKDKNTITLSDIEVDRGTKKDKKGKVVLLIWGSIEAGAEGDLVAKVSGQALPESYEVTLAKVLPTVKGEVKPVEVQLGYREVKVNDITITETKAGALKRSKELVIGVEKMGFNKNFKPDVEVTSGDLVLGEAKVKGGKITIEVKRESKTASTIVIKGLSVDIDRTLPEGSYALQIGGPAAIENVKSDVKDPENDYKFDVDVYEVDDFVKIVTPAPHKGEASGKSVKVAFTVGSADYTVEGETVTADVAPYIKDGRTMLPVKYVAYALGIDPSNIKWDQATKTVTILGDRVVQVKIGSKDLVVNGAVLTMDTAAEVKDGRTFLPISWVASALNVPYSWDDATKTVTFN</sequence>
<keyword evidence="1" id="KW-0732">Signal</keyword>
<dbReference type="RefSeq" id="WP_158739394.1">
    <property type="nucleotide sequence ID" value="NZ_WSLF01000002.1"/>
</dbReference>
<evidence type="ECO:0000313" key="3">
    <source>
        <dbReference type="EMBL" id="KAE9636140.1"/>
    </source>
</evidence>
<dbReference type="Gene3D" id="3.30.457.10">
    <property type="entry name" value="Copper amine oxidase-like, N-terminal domain"/>
    <property type="match status" value="2"/>
</dbReference>
<feature type="signal peptide" evidence="1">
    <location>
        <begin position="1"/>
        <end position="25"/>
    </location>
</feature>
<feature type="domain" description="Copper amine oxidase-like N-terminal" evidence="2">
    <location>
        <begin position="626"/>
        <end position="734"/>
    </location>
</feature>